<proteinExistence type="predicted"/>
<keyword evidence="3" id="KW-1185">Reference proteome</keyword>
<name>A0ABX0V957_9HYPH</name>
<dbReference type="RefSeq" id="WP_205800016.1">
    <property type="nucleotide sequence ID" value="NZ_JAATJS010000001.1"/>
</dbReference>
<evidence type="ECO:0000313" key="2">
    <source>
        <dbReference type="EMBL" id="NIX75546.1"/>
    </source>
</evidence>
<evidence type="ECO:0000256" key="1">
    <source>
        <dbReference type="SAM" id="MobiDB-lite"/>
    </source>
</evidence>
<evidence type="ECO:0008006" key="4">
    <source>
        <dbReference type="Google" id="ProtNLM"/>
    </source>
</evidence>
<protein>
    <recommendedName>
        <fullName evidence="4">Abi-like protein</fullName>
    </recommendedName>
</protein>
<feature type="region of interest" description="Disordered" evidence="1">
    <location>
        <begin position="250"/>
        <end position="274"/>
    </location>
</feature>
<evidence type="ECO:0000313" key="3">
    <source>
        <dbReference type="Proteomes" id="UP000707352"/>
    </source>
</evidence>
<sequence>MPYVQRNHKGQIVGLYALPQPQPNGTCLTEPDPLPDDDPEVLAFRATHPVPTVEPLTFEEMQRLNQRYEKVNKEHEEIRDGMLATFMVWSDLENALCALFYALLNQRNSHVAHAIYFAIASLDGRLKVVDVAFARTAKEQPNLRPLVPFWKTTLGAISRLKEARNSIAHGAPITVVVNNRPHARLASPFLDVQRFEERMDKRQLPGLSANDLRGTAKAARERADTVDELNRAVIAMWDGDDATLQQTLARLAAGQRKKGHEQEGASPFEPSDPP</sequence>
<gene>
    <name evidence="2" type="ORF">HB375_02820</name>
</gene>
<comment type="caution">
    <text evidence="2">The sequence shown here is derived from an EMBL/GenBank/DDBJ whole genome shotgun (WGS) entry which is preliminary data.</text>
</comment>
<dbReference type="EMBL" id="JAATJS010000001">
    <property type="protein sequence ID" value="NIX75546.1"/>
    <property type="molecule type" value="Genomic_DNA"/>
</dbReference>
<reference evidence="2 3" key="1">
    <citation type="submission" date="2020-03" db="EMBL/GenBank/DDBJ databases">
        <title>The genome sequence of Microvirga sp. c23x22.</title>
        <authorList>
            <person name="Zhang X."/>
        </authorList>
    </citation>
    <scope>NUCLEOTIDE SEQUENCE [LARGE SCALE GENOMIC DNA]</scope>
    <source>
        <strain evidence="3">c23x22</strain>
    </source>
</reference>
<organism evidence="2 3">
    <name type="scientific">Microvirga terricola</name>
    <dbReference type="NCBI Taxonomy" id="2719797"/>
    <lineage>
        <taxon>Bacteria</taxon>
        <taxon>Pseudomonadati</taxon>
        <taxon>Pseudomonadota</taxon>
        <taxon>Alphaproteobacteria</taxon>
        <taxon>Hyphomicrobiales</taxon>
        <taxon>Methylobacteriaceae</taxon>
        <taxon>Microvirga</taxon>
    </lineage>
</organism>
<dbReference type="Proteomes" id="UP000707352">
    <property type="component" value="Unassembled WGS sequence"/>
</dbReference>
<accession>A0ABX0V957</accession>